<evidence type="ECO:0000313" key="2">
    <source>
        <dbReference type="EMBL" id="KQH82889.1"/>
    </source>
</evidence>
<organism evidence="2 4">
    <name type="scientific">Thermococcus thioreducens</name>
    <dbReference type="NCBI Taxonomy" id="277988"/>
    <lineage>
        <taxon>Archaea</taxon>
        <taxon>Methanobacteriati</taxon>
        <taxon>Methanobacteriota</taxon>
        <taxon>Thermococci</taxon>
        <taxon>Thermococcales</taxon>
        <taxon>Thermococcaceae</taxon>
        <taxon>Thermococcus</taxon>
    </lineage>
</organism>
<keyword evidence="6" id="KW-1185">Reference proteome</keyword>
<protein>
    <submittedName>
        <fullName evidence="3">KEOPS complex subunit Cgi121</fullName>
    </submittedName>
</protein>
<evidence type="ECO:0000313" key="4">
    <source>
        <dbReference type="Proteomes" id="UP000051862"/>
    </source>
</evidence>
<dbReference type="RefSeq" id="WP_055428862.1">
    <property type="nucleotide sequence ID" value="NZ_CP015105.1"/>
</dbReference>
<evidence type="ECO:0000313" key="6">
    <source>
        <dbReference type="Proteomes" id="UP000250136"/>
    </source>
</evidence>
<reference evidence="1 6" key="2">
    <citation type="submission" date="2016-04" db="EMBL/GenBank/DDBJ databases">
        <title>Complete genome sequence of Thermococcus thioreducens type strain OGL-20P.</title>
        <authorList>
            <person name="Oger P.M."/>
        </authorList>
    </citation>
    <scope>NUCLEOTIDE SEQUENCE [LARGE SCALE GENOMIC DNA]</scope>
    <source>
        <strain evidence="1 6">OGL-20P</strain>
    </source>
</reference>
<dbReference type="NCBIfam" id="NF011465">
    <property type="entry name" value="PRK14886.1-1"/>
    <property type="match status" value="1"/>
</dbReference>
<dbReference type="Gene3D" id="3.30.2380.10">
    <property type="entry name" value="CGI121/TPRKB"/>
    <property type="match status" value="1"/>
</dbReference>
<dbReference type="EMBL" id="FOIW01000001">
    <property type="protein sequence ID" value="SEV81643.1"/>
    <property type="molecule type" value="Genomic_DNA"/>
</dbReference>
<gene>
    <name evidence="1" type="ORF">A3L14_09290</name>
    <name evidence="2" type="ORF">AMR53_03010</name>
    <name evidence="3" type="ORF">SAMN05216170_0080</name>
</gene>
<reference evidence="3 5" key="3">
    <citation type="submission" date="2016-10" db="EMBL/GenBank/DDBJ databases">
        <authorList>
            <person name="de Groot N.N."/>
        </authorList>
    </citation>
    <scope>NUCLEOTIDE SEQUENCE [LARGE SCALE GENOMIC DNA]</scope>
    <source>
        <strain evidence="3 5">OGL-20</strain>
    </source>
</reference>
<dbReference type="Proteomes" id="UP000182125">
    <property type="component" value="Unassembled WGS sequence"/>
</dbReference>
<dbReference type="EMBL" id="CP015105">
    <property type="protein sequence ID" value="ASJ13067.1"/>
    <property type="molecule type" value="Genomic_DNA"/>
</dbReference>
<dbReference type="STRING" id="277988.SAMN05216170_0080"/>
<dbReference type="EMBL" id="LIXN01000004">
    <property type="protein sequence ID" value="KQH82889.1"/>
    <property type="molecule type" value="Genomic_DNA"/>
</dbReference>
<proteinExistence type="predicted"/>
<dbReference type="Proteomes" id="UP000250136">
    <property type="component" value="Chromosome"/>
</dbReference>
<dbReference type="GeneID" id="33334618"/>
<accession>A0A0Q2M4C1</accession>
<dbReference type="KEGG" id="ttd:A3L14_09290"/>
<dbReference type="AlphaFoldDB" id="A0A0Q2M4C1"/>
<reference evidence="2 4" key="1">
    <citation type="submission" date="2015-08" db="EMBL/GenBank/DDBJ databases">
        <title>Thermococcus thioreducens DSM 14981 genome sequencing.</title>
        <authorList>
            <person name="Hong S.-J."/>
            <person name="Kim M.-C."/>
            <person name="Shin J.-H."/>
        </authorList>
    </citation>
    <scope>NUCLEOTIDE SEQUENCE [LARGE SCALE GENOMIC DNA]</scope>
    <source>
        <strain evidence="2 4">DSM 14981</strain>
    </source>
</reference>
<sequence length="135" mass="15045">MREIKENLHITKVHVKNAESLIPKLGGDVQIVSAECWEAVAFAALMALRSFERNTNHARTLGGELLIRLAGTLQIKDAIARNGIKNGENYLVVFGTRERALKVLSELNLSELPMADCEREKVKTFFEKAALVEVL</sequence>
<dbReference type="PATRIC" id="fig|277988.4.peg.640"/>
<dbReference type="Proteomes" id="UP000051862">
    <property type="component" value="Unassembled WGS sequence"/>
</dbReference>
<evidence type="ECO:0000313" key="5">
    <source>
        <dbReference type="Proteomes" id="UP000182125"/>
    </source>
</evidence>
<dbReference type="InterPro" id="IPR036504">
    <property type="entry name" value="CGI121/TPRKB_sf"/>
</dbReference>
<dbReference type="SUPFAM" id="SSF143870">
    <property type="entry name" value="PF0523-like"/>
    <property type="match status" value="1"/>
</dbReference>
<evidence type="ECO:0000313" key="1">
    <source>
        <dbReference type="EMBL" id="ASJ13067.1"/>
    </source>
</evidence>
<evidence type="ECO:0000313" key="3">
    <source>
        <dbReference type="EMBL" id="SEV81643.1"/>
    </source>
</evidence>
<name>A0A0Q2M4C1_9EURY</name>
<dbReference type="OrthoDB" id="85996at2157"/>